<dbReference type="Pfam" id="PF09327">
    <property type="entry name" value="Phage_Tail_Tip"/>
    <property type="match status" value="1"/>
</dbReference>
<comment type="caution">
    <text evidence="2">The sequence shown here is derived from an EMBL/GenBank/DDBJ whole genome shotgun (WGS) entry which is preliminary data.</text>
</comment>
<gene>
    <name evidence="2" type="ORF">NMG11_27500</name>
</gene>
<protein>
    <submittedName>
        <fullName evidence="2">DUF1983 domain-containing protein</fullName>
    </submittedName>
</protein>
<dbReference type="RefSeq" id="WP_054898876.1">
    <property type="nucleotide sequence ID" value="NZ_BQHG01000063.1"/>
</dbReference>
<dbReference type="Proteomes" id="UP001150614">
    <property type="component" value="Unassembled WGS sequence"/>
</dbReference>
<organism evidence="2 3">
    <name type="scientific">Pseudomonas carnis</name>
    <dbReference type="NCBI Taxonomy" id="2487355"/>
    <lineage>
        <taxon>Bacteria</taxon>
        <taxon>Pseudomonadati</taxon>
        <taxon>Pseudomonadota</taxon>
        <taxon>Gammaproteobacteria</taxon>
        <taxon>Pseudomonadales</taxon>
        <taxon>Pseudomonadaceae</taxon>
        <taxon>Pseudomonas</taxon>
    </lineage>
</organism>
<reference evidence="2" key="1">
    <citation type="submission" date="2022-07" db="EMBL/GenBank/DDBJ databases">
        <title>Draft genome of Pseudomonas carnis strain LP isolated from cheese.</title>
        <authorList>
            <person name="Wolfe B.E."/>
        </authorList>
    </citation>
    <scope>NUCLEOTIDE SEQUENCE</scope>
    <source>
        <strain evidence="2">LP</strain>
    </source>
</reference>
<sequence length="227" mass="24674">MQSHDYVPGVSGWKYENEGSFELNIAGPGIESPQPKLVTITAGQWPDRELPANAMERYAFIGAELSKIPVKYRESAEFTTEDFSFDRDGSDYRTTLTYVRQETSEEAQDRAEKAKSSGTRASVTNGVLTITTDGAVRCRIGNLEKPEKPEPFVVVDGVVFVSEASIKDSTIKAKLAPQWSLKMQVNEQGQYVAAGVGLGIGSQFLVSADRFSINCMCGGGPVGFGKK</sequence>
<keyword evidence="3" id="KW-1185">Reference proteome</keyword>
<evidence type="ECO:0000313" key="3">
    <source>
        <dbReference type="Proteomes" id="UP001150614"/>
    </source>
</evidence>
<feature type="domain" description="Tip attachment protein J central straight fiber" evidence="1">
    <location>
        <begin position="177"/>
        <end position="213"/>
    </location>
</feature>
<name>A0ABT5RNK2_9PSED</name>
<evidence type="ECO:0000313" key="2">
    <source>
        <dbReference type="EMBL" id="MDD1947571.1"/>
    </source>
</evidence>
<evidence type="ECO:0000259" key="1">
    <source>
        <dbReference type="Pfam" id="PF09327"/>
    </source>
</evidence>
<dbReference type="InterPro" id="IPR015406">
    <property type="entry name" value="GpJ_CSF"/>
</dbReference>
<proteinExistence type="predicted"/>
<dbReference type="EMBL" id="JANCLL010000049">
    <property type="protein sequence ID" value="MDD1947571.1"/>
    <property type="molecule type" value="Genomic_DNA"/>
</dbReference>
<accession>A0ABT5RNK2</accession>